<dbReference type="Proteomes" id="UP001162162">
    <property type="component" value="Unassembled WGS sequence"/>
</dbReference>
<keyword evidence="2" id="KW-1185">Reference proteome</keyword>
<protein>
    <submittedName>
        <fullName evidence="1">Uncharacterized protein</fullName>
    </submittedName>
</protein>
<dbReference type="AlphaFoldDB" id="A0AAV8Y0E6"/>
<dbReference type="InterPro" id="IPR023214">
    <property type="entry name" value="HAD_sf"/>
</dbReference>
<accession>A0AAV8Y0E6</accession>
<gene>
    <name evidence="1" type="ORF">NQ318_012716</name>
</gene>
<dbReference type="Gene3D" id="3.40.50.1000">
    <property type="entry name" value="HAD superfamily/HAD-like"/>
    <property type="match status" value="1"/>
</dbReference>
<dbReference type="PANTHER" id="PTHR18901:SF38">
    <property type="entry name" value="PSEUDOURIDINE-5'-PHOSPHATASE"/>
    <property type="match status" value="1"/>
</dbReference>
<organism evidence="1 2">
    <name type="scientific">Aromia moschata</name>
    <dbReference type="NCBI Taxonomy" id="1265417"/>
    <lineage>
        <taxon>Eukaryota</taxon>
        <taxon>Metazoa</taxon>
        <taxon>Ecdysozoa</taxon>
        <taxon>Arthropoda</taxon>
        <taxon>Hexapoda</taxon>
        <taxon>Insecta</taxon>
        <taxon>Pterygota</taxon>
        <taxon>Neoptera</taxon>
        <taxon>Endopterygota</taxon>
        <taxon>Coleoptera</taxon>
        <taxon>Polyphaga</taxon>
        <taxon>Cucujiformia</taxon>
        <taxon>Chrysomeloidea</taxon>
        <taxon>Cerambycidae</taxon>
        <taxon>Cerambycinae</taxon>
        <taxon>Callichromatini</taxon>
        <taxon>Aromia</taxon>
    </lineage>
</organism>
<proteinExistence type="predicted"/>
<dbReference type="SUPFAM" id="SSF56784">
    <property type="entry name" value="HAD-like"/>
    <property type="match status" value="1"/>
</dbReference>
<comment type="caution">
    <text evidence="1">The sequence shown here is derived from an EMBL/GenBank/DDBJ whole genome shotgun (WGS) entry which is preliminary data.</text>
</comment>
<dbReference type="GO" id="GO:0016791">
    <property type="term" value="F:phosphatase activity"/>
    <property type="evidence" value="ECO:0007669"/>
    <property type="project" value="TreeGrafter"/>
</dbReference>
<sequence length="99" mass="11461">MQLPLTPEEYLAYYKHRVMTELQNPELMPGAKELVRHLHNNDILIAVATSSSQETMELKTKNHQDLFGFFHHIVWGRSDIEVKHGKPAPIYFCVCIQVS</sequence>
<dbReference type="PANTHER" id="PTHR18901">
    <property type="entry name" value="2-DEOXYGLUCOSE-6-PHOSPHATE PHOSPHATASE 2"/>
    <property type="match status" value="1"/>
</dbReference>
<dbReference type="InterPro" id="IPR036412">
    <property type="entry name" value="HAD-like_sf"/>
</dbReference>
<dbReference type="Pfam" id="PF00702">
    <property type="entry name" value="Hydrolase"/>
    <property type="match status" value="1"/>
</dbReference>
<evidence type="ECO:0000313" key="1">
    <source>
        <dbReference type="EMBL" id="KAJ8944907.1"/>
    </source>
</evidence>
<reference evidence="1" key="1">
    <citation type="journal article" date="2023" name="Insect Mol. Biol.">
        <title>Genome sequencing provides insights into the evolution of gene families encoding plant cell wall-degrading enzymes in longhorned beetles.</title>
        <authorList>
            <person name="Shin N.R."/>
            <person name="Okamura Y."/>
            <person name="Kirsch R."/>
            <person name="Pauchet Y."/>
        </authorList>
    </citation>
    <scope>NUCLEOTIDE SEQUENCE</scope>
    <source>
        <strain evidence="1">AMC_N1</strain>
    </source>
</reference>
<name>A0AAV8Y0E6_9CUCU</name>
<evidence type="ECO:0000313" key="2">
    <source>
        <dbReference type="Proteomes" id="UP001162162"/>
    </source>
</evidence>
<dbReference type="EMBL" id="JAPWTK010000234">
    <property type="protein sequence ID" value="KAJ8944907.1"/>
    <property type="molecule type" value="Genomic_DNA"/>
</dbReference>